<dbReference type="InterPro" id="IPR001478">
    <property type="entry name" value="PDZ"/>
</dbReference>
<comment type="caution">
    <text evidence="2">The sequence shown here is derived from an EMBL/GenBank/DDBJ whole genome shotgun (WGS) entry which is preliminary data.</text>
</comment>
<name>A0AAV5T3J3_9BILA</name>
<dbReference type="Gene3D" id="2.30.42.10">
    <property type="match status" value="1"/>
</dbReference>
<feature type="domain" description="PDZ" evidence="1">
    <location>
        <begin position="37"/>
        <end position="97"/>
    </location>
</feature>
<sequence>EIKTLKKILAALIICLASAFLLHVFKHMGSSPSTTRTVFLTRSTVHGKFGFGINDCYVSRLHPNTPAHGKLEVGDLIERVNSIDVEAMSEDELLDLI</sequence>
<dbReference type="EMBL" id="BTSX01000003">
    <property type="protein sequence ID" value="GMS88124.1"/>
    <property type="molecule type" value="Genomic_DNA"/>
</dbReference>
<evidence type="ECO:0000259" key="1">
    <source>
        <dbReference type="PROSITE" id="PS50106"/>
    </source>
</evidence>
<dbReference type="Proteomes" id="UP001432027">
    <property type="component" value="Unassembled WGS sequence"/>
</dbReference>
<feature type="non-terminal residue" evidence="2">
    <location>
        <position position="97"/>
    </location>
</feature>
<dbReference type="CDD" id="cd00136">
    <property type="entry name" value="PDZ_canonical"/>
    <property type="match status" value="1"/>
</dbReference>
<proteinExistence type="predicted"/>
<dbReference type="PROSITE" id="PS50106">
    <property type="entry name" value="PDZ"/>
    <property type="match status" value="1"/>
</dbReference>
<organism evidence="2 3">
    <name type="scientific">Pristionchus entomophagus</name>
    <dbReference type="NCBI Taxonomy" id="358040"/>
    <lineage>
        <taxon>Eukaryota</taxon>
        <taxon>Metazoa</taxon>
        <taxon>Ecdysozoa</taxon>
        <taxon>Nematoda</taxon>
        <taxon>Chromadorea</taxon>
        <taxon>Rhabditida</taxon>
        <taxon>Rhabditina</taxon>
        <taxon>Diplogasteromorpha</taxon>
        <taxon>Diplogasteroidea</taxon>
        <taxon>Neodiplogasteridae</taxon>
        <taxon>Pristionchus</taxon>
    </lineage>
</organism>
<dbReference type="Pfam" id="PF00595">
    <property type="entry name" value="PDZ"/>
    <property type="match status" value="1"/>
</dbReference>
<dbReference type="SUPFAM" id="SSF50156">
    <property type="entry name" value="PDZ domain-like"/>
    <property type="match status" value="1"/>
</dbReference>
<protein>
    <recommendedName>
        <fullName evidence="1">PDZ domain-containing protein</fullName>
    </recommendedName>
</protein>
<gene>
    <name evidence="2" type="ORF">PENTCL1PPCAC_10299</name>
</gene>
<accession>A0AAV5T3J3</accession>
<keyword evidence="3" id="KW-1185">Reference proteome</keyword>
<dbReference type="AlphaFoldDB" id="A0AAV5T3J3"/>
<feature type="non-terminal residue" evidence="2">
    <location>
        <position position="1"/>
    </location>
</feature>
<dbReference type="InterPro" id="IPR036034">
    <property type="entry name" value="PDZ_sf"/>
</dbReference>
<evidence type="ECO:0000313" key="2">
    <source>
        <dbReference type="EMBL" id="GMS88124.1"/>
    </source>
</evidence>
<reference evidence="2" key="1">
    <citation type="submission" date="2023-10" db="EMBL/GenBank/DDBJ databases">
        <title>Genome assembly of Pristionchus species.</title>
        <authorList>
            <person name="Yoshida K."/>
            <person name="Sommer R.J."/>
        </authorList>
    </citation>
    <scope>NUCLEOTIDE SEQUENCE</scope>
    <source>
        <strain evidence="2">RS0144</strain>
    </source>
</reference>
<evidence type="ECO:0000313" key="3">
    <source>
        <dbReference type="Proteomes" id="UP001432027"/>
    </source>
</evidence>